<dbReference type="NCBIfam" id="TIGR01414">
    <property type="entry name" value="autotrans_barl"/>
    <property type="match status" value="1"/>
</dbReference>
<dbReference type="SUPFAM" id="SSF51126">
    <property type="entry name" value="Pectin lyase-like"/>
    <property type="match status" value="1"/>
</dbReference>
<dbReference type="RefSeq" id="WP_142710161.1">
    <property type="nucleotide sequence ID" value="NZ_CAXOME010000053.1"/>
</dbReference>
<accession>A0AAI9HN58</accession>
<dbReference type="PROSITE" id="PS51257">
    <property type="entry name" value="PROKAR_LIPOPROTEIN"/>
    <property type="match status" value="1"/>
</dbReference>
<dbReference type="InterPro" id="IPR006315">
    <property type="entry name" value="OM_autotransptr_brl_dom"/>
</dbReference>
<dbReference type="InterPro" id="IPR005546">
    <property type="entry name" value="Autotransporte_beta"/>
</dbReference>
<evidence type="ECO:0000259" key="2">
    <source>
        <dbReference type="PROSITE" id="PS51208"/>
    </source>
</evidence>
<keyword evidence="1" id="KW-0732">Signal</keyword>
<dbReference type="EMBL" id="ABKLER030000079">
    <property type="protein sequence ID" value="EMN4148228.1"/>
    <property type="molecule type" value="Genomic_DNA"/>
</dbReference>
<dbReference type="Gene3D" id="2.160.20.20">
    <property type="match status" value="1"/>
</dbReference>
<dbReference type="CDD" id="cd01344">
    <property type="entry name" value="PL2_Passenger_AT"/>
    <property type="match status" value="1"/>
</dbReference>
<name>A0AAI9HN58_CITFR</name>
<evidence type="ECO:0000313" key="3">
    <source>
        <dbReference type="EMBL" id="EMN4148228.1"/>
    </source>
</evidence>
<dbReference type="GO" id="GO:0019867">
    <property type="term" value="C:outer membrane"/>
    <property type="evidence" value="ECO:0007669"/>
    <property type="project" value="InterPro"/>
</dbReference>
<comment type="caution">
    <text evidence="3">The sequence shown here is derived from an EMBL/GenBank/DDBJ whole genome shotgun (WGS) entry which is preliminary data.</text>
</comment>
<protein>
    <submittedName>
        <fullName evidence="3">Autotransporter outer membrane beta-barrel domain-containing protein</fullName>
    </submittedName>
</protein>
<dbReference type="InterPro" id="IPR011050">
    <property type="entry name" value="Pectin_lyase_fold/virulence"/>
</dbReference>
<dbReference type="PROSITE" id="PS51208">
    <property type="entry name" value="AUTOTRANSPORTER"/>
    <property type="match status" value="1"/>
</dbReference>
<dbReference type="InterPro" id="IPR050909">
    <property type="entry name" value="Bact_Autotransporter_VF"/>
</dbReference>
<dbReference type="Gene3D" id="2.40.128.130">
    <property type="entry name" value="Autotransporter beta-domain"/>
    <property type="match status" value="1"/>
</dbReference>
<sequence length="1032" mass="107230">MLKKLITFSAILCTGQAWAACVDGAAGPNGVDSATEGSTCDNSGTSYIGNNTAYASGSGSVLNFLPGTVISSNGVAAVYTLAVGGVNSGGSIPGAGATVHAKGDLTVNGNALGSTRSIFIFSGTDAGGKRNSLQIDGNLTATRTGGLYGAVIENTGGDLLVAGKTSLTSNVSDALRNRGDANSTFRGSTSINVSGSNGIFQSGGTVNFNGDLTINTTTGNGIKTSGGLLNARELYIDVKSGVGNGIAISDRGIVNISGGKIITEGKGSTAISLNGGAFSSTDALSILTKSNDSQGIVLSGDAKAILARTDIQTQGDNANGINIINTPTNGVTLYFQDAISIETLGGGSNAIASKNNPANGFVLPAGSMLVTQGENSHGIDMQIESGGGDLTVFELASGANIETHGKNASALFISNDDGEVNIKTASKIIASGAGSDGIEIDSALRGANIINTGEISASDIGINFNTGVQGNVFNAGTISSDNNIAVHFADEINTLTLTSGSQIKGSVLGGAFDDSLILQGTNSEDLSKFNDFNKLVMEGDEWTLNDNGIFSDSYTQKSGVVNLVGTLVTPQVNVEGGTLNLWKSQTWDTLINGGKISLNTTGNVGNTLNVKGDYNGSNGVLVFNTALGSDHSLSDKLVICGNAMGTTSVVVNNAGGTGAHTIDGIELIQVNGTSTDTAFTQAGRIVAGAYNYKLVKGNASGTNTQSWFLTNPDPYNPDNPTIRPEAGSYMANIDTARKIFNSRLEDRERRSENSSMWLRQQGTRTTFYDTSGQSYSATNTYVVQGGGELFSANFSDLDRLGIGMMLAYGNSSNNTGSNRTGYHSKGSVDGYSAGLYATWYQDAGTLNGIYIDTWLQYSWLNGMVKGEQLSNENYKIDGLSASVETGYRKLIYQGANGNVFLIPQGQFIFSGVEADDVKEFNGTHVTTSGNNNIQSRLGVKLSREGTSKIDKGKDKLFTVYAEANWLNNSRQVGAEMNGVSIKQAGNKNVAELKLGTEGKFNKNMNLWTNVAQQIGAKGYSDTTMTIGFKYSF</sequence>
<dbReference type="PANTHER" id="PTHR12338">
    <property type="entry name" value="AUTOTRANSPORTER"/>
    <property type="match status" value="1"/>
</dbReference>
<dbReference type="InterPro" id="IPR012332">
    <property type="entry name" value="Autotransporter_pectin_lyase_C"/>
</dbReference>
<dbReference type="Pfam" id="PF18883">
    <property type="entry name" value="AC_1"/>
    <property type="match status" value="1"/>
</dbReference>
<feature type="domain" description="Autotransporter" evidence="2">
    <location>
        <begin position="749"/>
        <end position="1032"/>
    </location>
</feature>
<reference evidence="3" key="1">
    <citation type="submission" date="2024-02" db="EMBL/GenBank/DDBJ databases">
        <authorList>
            <consortium name="Clinical and Environmental Microbiology Branch: Whole genome sequencing antimicrobial resistance pathogens in the healthcare setting"/>
        </authorList>
    </citation>
    <scope>NUCLEOTIDE SEQUENCE</scope>
    <source>
        <strain evidence="3">2023GN-00102</strain>
    </source>
</reference>
<dbReference type="SMART" id="SM00869">
    <property type="entry name" value="Autotransporter"/>
    <property type="match status" value="1"/>
</dbReference>
<feature type="signal peptide" evidence="1">
    <location>
        <begin position="1"/>
        <end position="19"/>
    </location>
</feature>
<proteinExistence type="predicted"/>
<dbReference type="InterPro" id="IPR036709">
    <property type="entry name" value="Autotransporte_beta_dom_sf"/>
</dbReference>
<dbReference type="InterPro" id="IPR043990">
    <property type="entry name" value="AC_1"/>
</dbReference>
<dbReference type="Pfam" id="PF03797">
    <property type="entry name" value="Autotransporter"/>
    <property type="match status" value="1"/>
</dbReference>
<evidence type="ECO:0000256" key="1">
    <source>
        <dbReference type="SAM" id="SignalP"/>
    </source>
</evidence>
<gene>
    <name evidence="3" type="ORF">PQQ21_005623</name>
</gene>
<feature type="chain" id="PRO_5042592420" evidence="1">
    <location>
        <begin position="20"/>
        <end position="1032"/>
    </location>
</feature>
<dbReference type="PANTHER" id="PTHR12338:SF5">
    <property type="entry name" value="ANTIGEN 43-RELATED"/>
    <property type="match status" value="1"/>
</dbReference>
<organism evidence="3">
    <name type="scientific">Citrobacter freundii</name>
    <dbReference type="NCBI Taxonomy" id="546"/>
    <lineage>
        <taxon>Bacteria</taxon>
        <taxon>Pseudomonadati</taxon>
        <taxon>Pseudomonadota</taxon>
        <taxon>Gammaproteobacteria</taxon>
        <taxon>Enterobacterales</taxon>
        <taxon>Enterobacteriaceae</taxon>
        <taxon>Citrobacter</taxon>
        <taxon>Citrobacter freundii complex</taxon>
    </lineage>
</organism>
<dbReference type="AlphaFoldDB" id="A0AAI9HN58"/>
<dbReference type="SUPFAM" id="SSF103515">
    <property type="entry name" value="Autotransporter"/>
    <property type="match status" value="1"/>
</dbReference>